<protein>
    <submittedName>
        <fullName evidence="1">Uncharacterized protein</fullName>
    </submittedName>
</protein>
<gene>
    <name evidence="1" type="ORF">V6N11_072483</name>
</gene>
<organism evidence="1 2">
    <name type="scientific">Hibiscus sabdariffa</name>
    <name type="common">roselle</name>
    <dbReference type="NCBI Taxonomy" id="183260"/>
    <lineage>
        <taxon>Eukaryota</taxon>
        <taxon>Viridiplantae</taxon>
        <taxon>Streptophyta</taxon>
        <taxon>Embryophyta</taxon>
        <taxon>Tracheophyta</taxon>
        <taxon>Spermatophyta</taxon>
        <taxon>Magnoliopsida</taxon>
        <taxon>eudicotyledons</taxon>
        <taxon>Gunneridae</taxon>
        <taxon>Pentapetalae</taxon>
        <taxon>rosids</taxon>
        <taxon>malvids</taxon>
        <taxon>Malvales</taxon>
        <taxon>Malvaceae</taxon>
        <taxon>Malvoideae</taxon>
        <taxon>Hibiscus</taxon>
    </lineage>
</organism>
<name>A0ABR2U3W1_9ROSI</name>
<evidence type="ECO:0000313" key="1">
    <source>
        <dbReference type="EMBL" id="KAK9044167.1"/>
    </source>
</evidence>
<sequence length="166" mass="19332">MNKSSSPLHRTKTLKQDNRNLRYSSKLCRYLLAMCITLLVLTTMAKLDLQIQSLSLSLSPKLHHHQRPRIHIPKASRFRHVSPVEKDLRFAFANQALDGHSWFMSSMYDKREVQHQQFPSNSSKGRDTHDGSLNHYALAYVARGTSFQCYPNERPHFRGVESLHFR</sequence>
<proteinExistence type="predicted"/>
<keyword evidence="2" id="KW-1185">Reference proteome</keyword>
<accession>A0ABR2U3W1</accession>
<dbReference type="Proteomes" id="UP001396334">
    <property type="component" value="Unassembled WGS sequence"/>
</dbReference>
<comment type="caution">
    <text evidence="1">The sequence shown here is derived from an EMBL/GenBank/DDBJ whole genome shotgun (WGS) entry which is preliminary data.</text>
</comment>
<reference evidence="1 2" key="1">
    <citation type="journal article" date="2024" name="G3 (Bethesda)">
        <title>Genome assembly of Hibiscus sabdariffa L. provides insights into metabolisms of medicinal natural products.</title>
        <authorList>
            <person name="Kim T."/>
        </authorList>
    </citation>
    <scope>NUCLEOTIDE SEQUENCE [LARGE SCALE GENOMIC DNA]</scope>
    <source>
        <strain evidence="1">TK-2024</strain>
        <tissue evidence="1">Old leaves</tissue>
    </source>
</reference>
<dbReference type="EMBL" id="JBBPBN010000003">
    <property type="protein sequence ID" value="KAK9044167.1"/>
    <property type="molecule type" value="Genomic_DNA"/>
</dbReference>
<evidence type="ECO:0000313" key="2">
    <source>
        <dbReference type="Proteomes" id="UP001396334"/>
    </source>
</evidence>